<feature type="domain" description="Restriction endonuclease type IV Mrr" evidence="1">
    <location>
        <begin position="9"/>
        <end position="122"/>
    </location>
</feature>
<dbReference type="EMBL" id="JAMQCR010000001">
    <property type="protein sequence ID" value="MCM2531662.1"/>
    <property type="molecule type" value="Genomic_DNA"/>
</dbReference>
<gene>
    <name evidence="2" type="ORF">NDK43_03645</name>
</gene>
<keyword evidence="2" id="KW-0255">Endonuclease</keyword>
<name>A0ABT0W5P7_9BACI</name>
<keyword evidence="2" id="KW-0378">Hydrolase</keyword>
<dbReference type="SUPFAM" id="SSF52980">
    <property type="entry name" value="Restriction endonuclease-like"/>
    <property type="match status" value="1"/>
</dbReference>
<evidence type="ECO:0000313" key="2">
    <source>
        <dbReference type="EMBL" id="MCM2531662.1"/>
    </source>
</evidence>
<comment type="caution">
    <text evidence="2">The sequence shown here is derived from an EMBL/GenBank/DDBJ whole genome shotgun (WGS) entry which is preliminary data.</text>
</comment>
<keyword evidence="2" id="KW-0540">Nuclease</keyword>
<dbReference type="Gene3D" id="3.40.1350.10">
    <property type="match status" value="1"/>
</dbReference>
<dbReference type="InterPro" id="IPR011856">
    <property type="entry name" value="tRNA_endonuc-like_dom_sf"/>
</dbReference>
<dbReference type="InterPro" id="IPR011335">
    <property type="entry name" value="Restrct_endonuc-II-like"/>
</dbReference>
<keyword evidence="3" id="KW-1185">Reference proteome</keyword>
<dbReference type="Pfam" id="PF04471">
    <property type="entry name" value="Mrr_cat"/>
    <property type="match status" value="1"/>
</dbReference>
<evidence type="ECO:0000259" key="1">
    <source>
        <dbReference type="Pfam" id="PF04471"/>
    </source>
</evidence>
<proteinExistence type="predicted"/>
<sequence>MIMGKNPSNWRELEDWVGQIFKDLNFEVKIGEDFVRNSLNGSIVNIDVWAKDNSHPTPLIYLIECKHWGKSVSQTVVDGFRSVMNDLGANVGYIISKKGFQEGAYEVAEGRNIFLLTYEEFENTFENKWVESMCQKVINIEEEISDYIKSDNLIEDSGNDYREVVKIKSEIYSLIGFFKFYKKRIKYNKYPFRIIETESVESKAFNNRKDYFDNLIPHLISLKKKFESKIGKQL</sequence>
<reference evidence="2 3" key="1">
    <citation type="submission" date="2022-06" db="EMBL/GenBank/DDBJ databases">
        <authorList>
            <person name="Jeon C.O."/>
        </authorList>
    </citation>
    <scope>NUCLEOTIDE SEQUENCE [LARGE SCALE GENOMIC DNA]</scope>
    <source>
        <strain evidence="2 3">KCTC 13943</strain>
    </source>
</reference>
<dbReference type="InterPro" id="IPR007560">
    <property type="entry name" value="Restrct_endonuc_IV_Mrr"/>
</dbReference>
<protein>
    <submittedName>
        <fullName evidence="2">Restriction endonuclease</fullName>
    </submittedName>
</protein>
<dbReference type="GO" id="GO:0004519">
    <property type="term" value="F:endonuclease activity"/>
    <property type="evidence" value="ECO:0007669"/>
    <property type="project" value="UniProtKB-KW"/>
</dbReference>
<evidence type="ECO:0000313" key="3">
    <source>
        <dbReference type="Proteomes" id="UP001523262"/>
    </source>
</evidence>
<organism evidence="2 3">
    <name type="scientific">Neobacillus pocheonensis</name>
    <dbReference type="NCBI Taxonomy" id="363869"/>
    <lineage>
        <taxon>Bacteria</taxon>
        <taxon>Bacillati</taxon>
        <taxon>Bacillota</taxon>
        <taxon>Bacilli</taxon>
        <taxon>Bacillales</taxon>
        <taxon>Bacillaceae</taxon>
        <taxon>Neobacillus</taxon>
    </lineage>
</organism>
<dbReference type="Proteomes" id="UP001523262">
    <property type="component" value="Unassembled WGS sequence"/>
</dbReference>
<accession>A0ABT0W5P7</accession>